<evidence type="ECO:0000256" key="8">
    <source>
        <dbReference type="SAM" id="Phobius"/>
    </source>
</evidence>
<gene>
    <name evidence="9" type="ORF">GCM10023156_17310</name>
</gene>
<dbReference type="InterPro" id="IPR022357">
    <property type="entry name" value="MIP_CS"/>
</dbReference>
<evidence type="ECO:0000313" key="9">
    <source>
        <dbReference type="EMBL" id="GAA4450728.1"/>
    </source>
</evidence>
<dbReference type="PROSITE" id="PS00221">
    <property type="entry name" value="MIP"/>
    <property type="match status" value="1"/>
</dbReference>
<name>A0ABP8MHF0_9BACT</name>
<protein>
    <submittedName>
        <fullName evidence="9">MIP/aquaporin family protein</fullName>
    </submittedName>
</protein>
<dbReference type="PRINTS" id="PR00783">
    <property type="entry name" value="MINTRINSICP"/>
</dbReference>
<feature type="transmembrane region" description="Helical" evidence="8">
    <location>
        <begin position="89"/>
        <end position="112"/>
    </location>
</feature>
<evidence type="ECO:0000313" key="10">
    <source>
        <dbReference type="Proteomes" id="UP001500840"/>
    </source>
</evidence>
<dbReference type="Pfam" id="PF00230">
    <property type="entry name" value="MIP"/>
    <property type="match status" value="1"/>
</dbReference>
<evidence type="ECO:0000256" key="1">
    <source>
        <dbReference type="ARBA" id="ARBA00004141"/>
    </source>
</evidence>
<proteinExistence type="inferred from homology"/>
<feature type="transmembrane region" description="Helical" evidence="8">
    <location>
        <begin position="39"/>
        <end position="59"/>
    </location>
</feature>
<keyword evidence="5 8" id="KW-1133">Transmembrane helix</keyword>
<organism evidence="9 10">
    <name type="scientific">Novipirellula rosea</name>
    <dbReference type="NCBI Taxonomy" id="1031540"/>
    <lineage>
        <taxon>Bacteria</taxon>
        <taxon>Pseudomonadati</taxon>
        <taxon>Planctomycetota</taxon>
        <taxon>Planctomycetia</taxon>
        <taxon>Pirellulales</taxon>
        <taxon>Pirellulaceae</taxon>
        <taxon>Novipirellula</taxon>
    </lineage>
</organism>
<dbReference type="SUPFAM" id="SSF81338">
    <property type="entry name" value="Aquaporin-like"/>
    <property type="match status" value="1"/>
</dbReference>
<keyword evidence="6 8" id="KW-0472">Membrane</keyword>
<feature type="transmembrane region" description="Helical" evidence="8">
    <location>
        <begin position="7"/>
        <end position="33"/>
    </location>
</feature>
<feature type="transmembrane region" description="Helical" evidence="8">
    <location>
        <begin position="198"/>
        <end position="217"/>
    </location>
</feature>
<accession>A0ABP8MHF0</accession>
<dbReference type="EMBL" id="BAABGA010000022">
    <property type="protein sequence ID" value="GAA4450728.1"/>
    <property type="molecule type" value="Genomic_DNA"/>
</dbReference>
<dbReference type="Gene3D" id="1.20.1080.10">
    <property type="entry name" value="Glycerol uptake facilitator protein"/>
    <property type="match status" value="1"/>
</dbReference>
<dbReference type="CDD" id="cd00333">
    <property type="entry name" value="MIP"/>
    <property type="match status" value="1"/>
</dbReference>
<feature type="transmembrane region" description="Helical" evidence="8">
    <location>
        <begin position="167"/>
        <end position="186"/>
    </location>
</feature>
<sequence>MNSRSLFSCCVAEVIGTFLLILFGCGAVHVAVLTGDLQGLWQVGIVWGISIMVSIYVVGPISGSHINPAITLGLATWRLFPWSRVAPYIVSQLAGAMIAAVTLYTLFQPYLVEKEAQKQVVRGGPGSEITAMCYGEYFPNPGWMAGGDELYNSQMHRDYNTRVSESVACLAEVIGTAILGLVVVAVTDPRNVEGPKNLAPVFIGLTVAALICVIAPLTQACFNPARDFGPRLFAYYAGWGSIALPGPTPTGFLTVYIISPIAGSVLGIGLYQRVLGPAVASVTDDTGVTDHSRDLNQP</sequence>
<evidence type="ECO:0000256" key="2">
    <source>
        <dbReference type="ARBA" id="ARBA00006175"/>
    </source>
</evidence>
<dbReference type="RefSeq" id="WP_345321186.1">
    <property type="nucleotide sequence ID" value="NZ_BAABGA010000022.1"/>
</dbReference>
<keyword evidence="4 7" id="KW-0812">Transmembrane</keyword>
<keyword evidence="10" id="KW-1185">Reference proteome</keyword>
<comment type="similarity">
    <text evidence="2 7">Belongs to the MIP/aquaporin (TC 1.A.8) family.</text>
</comment>
<evidence type="ECO:0000256" key="4">
    <source>
        <dbReference type="ARBA" id="ARBA00022692"/>
    </source>
</evidence>
<dbReference type="Proteomes" id="UP001500840">
    <property type="component" value="Unassembled WGS sequence"/>
</dbReference>
<evidence type="ECO:0000256" key="7">
    <source>
        <dbReference type="RuleBase" id="RU000477"/>
    </source>
</evidence>
<dbReference type="InterPro" id="IPR000425">
    <property type="entry name" value="MIP"/>
</dbReference>
<keyword evidence="3 7" id="KW-0813">Transport</keyword>
<evidence type="ECO:0000256" key="6">
    <source>
        <dbReference type="ARBA" id="ARBA00023136"/>
    </source>
</evidence>
<dbReference type="InterPro" id="IPR050363">
    <property type="entry name" value="MIP/Aquaporin"/>
</dbReference>
<dbReference type="PANTHER" id="PTHR43829:SF9">
    <property type="entry name" value="AQUAPORIN-9"/>
    <property type="match status" value="1"/>
</dbReference>
<dbReference type="PROSITE" id="PS51257">
    <property type="entry name" value="PROKAR_LIPOPROTEIN"/>
    <property type="match status" value="1"/>
</dbReference>
<comment type="subcellular location">
    <subcellularLocation>
        <location evidence="1">Membrane</location>
        <topology evidence="1">Multi-pass membrane protein</topology>
    </subcellularLocation>
</comment>
<evidence type="ECO:0000256" key="3">
    <source>
        <dbReference type="ARBA" id="ARBA00022448"/>
    </source>
</evidence>
<comment type="caution">
    <text evidence="9">The sequence shown here is derived from an EMBL/GenBank/DDBJ whole genome shotgun (WGS) entry which is preliminary data.</text>
</comment>
<evidence type="ECO:0000256" key="5">
    <source>
        <dbReference type="ARBA" id="ARBA00022989"/>
    </source>
</evidence>
<dbReference type="InterPro" id="IPR023271">
    <property type="entry name" value="Aquaporin-like"/>
</dbReference>
<dbReference type="PANTHER" id="PTHR43829">
    <property type="entry name" value="AQUAPORIN OR AQUAGLYCEROPORIN RELATED"/>
    <property type="match status" value="1"/>
</dbReference>
<reference evidence="10" key="1">
    <citation type="journal article" date="2019" name="Int. J. Syst. Evol. Microbiol.">
        <title>The Global Catalogue of Microorganisms (GCM) 10K type strain sequencing project: providing services to taxonomists for standard genome sequencing and annotation.</title>
        <authorList>
            <consortium name="The Broad Institute Genomics Platform"/>
            <consortium name="The Broad Institute Genome Sequencing Center for Infectious Disease"/>
            <person name="Wu L."/>
            <person name="Ma J."/>
        </authorList>
    </citation>
    <scope>NUCLEOTIDE SEQUENCE [LARGE SCALE GENOMIC DNA]</scope>
    <source>
        <strain evidence="10">JCM 17759</strain>
    </source>
</reference>